<dbReference type="AlphaFoldDB" id="G3GSN3"/>
<sequence>MQHLKFCLQNFHFPSLFFLRVPEPLSNCHILKPVLVMLQTKPLTLYKKSIQFSVELQFFKIRLDLGN</sequence>
<gene>
    <name evidence="1" type="ORF">I79_000650</name>
</gene>
<evidence type="ECO:0000313" key="1">
    <source>
        <dbReference type="EMBL" id="EGV96398.1"/>
    </source>
</evidence>
<organism evidence="1 2">
    <name type="scientific">Cricetulus griseus</name>
    <name type="common">Chinese hamster</name>
    <name type="synonym">Cricetulus barabensis griseus</name>
    <dbReference type="NCBI Taxonomy" id="10029"/>
    <lineage>
        <taxon>Eukaryota</taxon>
        <taxon>Metazoa</taxon>
        <taxon>Chordata</taxon>
        <taxon>Craniata</taxon>
        <taxon>Vertebrata</taxon>
        <taxon>Euteleostomi</taxon>
        <taxon>Mammalia</taxon>
        <taxon>Eutheria</taxon>
        <taxon>Euarchontoglires</taxon>
        <taxon>Glires</taxon>
        <taxon>Rodentia</taxon>
        <taxon>Myomorpha</taxon>
        <taxon>Muroidea</taxon>
        <taxon>Cricetidae</taxon>
        <taxon>Cricetinae</taxon>
        <taxon>Cricetulus</taxon>
    </lineage>
</organism>
<name>G3GSN3_CRIGR</name>
<dbReference type="Proteomes" id="UP000001075">
    <property type="component" value="Unassembled WGS sequence"/>
</dbReference>
<evidence type="ECO:0000313" key="2">
    <source>
        <dbReference type="Proteomes" id="UP000001075"/>
    </source>
</evidence>
<dbReference type="InParanoid" id="G3GSN3"/>
<protein>
    <submittedName>
        <fullName evidence="1">Uncharacterized protein</fullName>
    </submittedName>
</protein>
<accession>G3GSN3</accession>
<proteinExistence type="predicted"/>
<dbReference type="EMBL" id="JH000012">
    <property type="protein sequence ID" value="EGV96398.1"/>
    <property type="molecule type" value="Genomic_DNA"/>
</dbReference>
<reference evidence="2" key="1">
    <citation type="journal article" date="2011" name="Nat. Biotechnol.">
        <title>The genomic sequence of the Chinese hamster ovary (CHO)-K1 cell line.</title>
        <authorList>
            <person name="Xu X."/>
            <person name="Nagarajan H."/>
            <person name="Lewis N.E."/>
            <person name="Pan S."/>
            <person name="Cai Z."/>
            <person name="Liu X."/>
            <person name="Chen W."/>
            <person name="Xie M."/>
            <person name="Wang W."/>
            <person name="Hammond S."/>
            <person name="Andersen M.R."/>
            <person name="Neff N."/>
            <person name="Passarelli B."/>
            <person name="Koh W."/>
            <person name="Fan H.C."/>
            <person name="Wang J."/>
            <person name="Gui Y."/>
            <person name="Lee K.H."/>
            <person name="Betenbaugh M.J."/>
            <person name="Quake S.R."/>
            <person name="Famili I."/>
            <person name="Palsson B.O."/>
            <person name="Wang J."/>
        </authorList>
    </citation>
    <scope>NUCLEOTIDE SEQUENCE [LARGE SCALE GENOMIC DNA]</scope>
    <source>
        <strain evidence="2">CHO K1 cell line</strain>
    </source>
</reference>